<gene>
    <name evidence="2" type="ORF">GKO32_24655</name>
</gene>
<dbReference type="OrthoDB" id="7941246at2"/>
<proteinExistence type="predicted"/>
<dbReference type="Pfam" id="PF01370">
    <property type="entry name" value="Epimerase"/>
    <property type="match status" value="1"/>
</dbReference>
<dbReference type="InterPro" id="IPR036291">
    <property type="entry name" value="NAD(P)-bd_dom_sf"/>
</dbReference>
<accession>A0A6N7Z7H3</accession>
<sequence length="349" mass="38124">MARLLVLGGSWFLGRAVVEEALARGWEVTTFRRGQTGHDVPGVTTIRGDRTNPDDLARLVAGGPWDAVVDTSSFVPRETLAVAKALEPVVGRYVLVSTVSVYEEWPVEPLTEESSVLDCPSDAGPDFGFEGNPGPSIYGFTKAGCERAITEVFGHDRAVLLRPGVILGRYEYVGRLPWWLHRVARGGRVLAPGQPHRRIQPVDVRDVSTFALHTATSDGPVGRFNVTASGRETMSDFLKACQQVTGSDATFTWITDEEWLVAQGVAQWTELPLWRTYRGAWAVDSAKARDAGLITRPLVDTAIDTWAWLHGGEDAVAHERASEQGIAPDKERAILGTWDARELDHCGGV</sequence>
<dbReference type="InterPro" id="IPR050177">
    <property type="entry name" value="Lipid_A_modif_metabolic_enz"/>
</dbReference>
<dbReference type="EMBL" id="WMBA01000044">
    <property type="protein sequence ID" value="MTD57144.1"/>
    <property type="molecule type" value="Genomic_DNA"/>
</dbReference>
<evidence type="ECO:0000313" key="2">
    <source>
        <dbReference type="EMBL" id="MTD57144.1"/>
    </source>
</evidence>
<dbReference type="PANTHER" id="PTHR43245:SF13">
    <property type="entry name" value="UDP-D-APIOSE_UDP-D-XYLOSE SYNTHASE 2"/>
    <property type="match status" value="1"/>
</dbReference>
<comment type="caution">
    <text evidence="2">The sequence shown here is derived from an EMBL/GenBank/DDBJ whole genome shotgun (WGS) entry which is preliminary data.</text>
</comment>
<evidence type="ECO:0000259" key="1">
    <source>
        <dbReference type="Pfam" id="PF01370"/>
    </source>
</evidence>
<dbReference type="RefSeq" id="WP_154759286.1">
    <property type="nucleotide sequence ID" value="NZ_WMBA01000044.1"/>
</dbReference>
<dbReference type="AlphaFoldDB" id="A0A6N7Z7H3"/>
<feature type="domain" description="NAD-dependent epimerase/dehydratase" evidence="1">
    <location>
        <begin position="5"/>
        <end position="225"/>
    </location>
</feature>
<dbReference type="PANTHER" id="PTHR43245">
    <property type="entry name" value="BIFUNCTIONAL POLYMYXIN RESISTANCE PROTEIN ARNA"/>
    <property type="match status" value="1"/>
</dbReference>
<name>A0A6N7Z7H3_9PSEU</name>
<dbReference type="InterPro" id="IPR001509">
    <property type="entry name" value="Epimerase_deHydtase"/>
</dbReference>
<dbReference type="Gene3D" id="3.40.50.720">
    <property type="entry name" value="NAD(P)-binding Rossmann-like Domain"/>
    <property type="match status" value="1"/>
</dbReference>
<keyword evidence="3" id="KW-1185">Reference proteome</keyword>
<dbReference type="Proteomes" id="UP000440096">
    <property type="component" value="Unassembled WGS sequence"/>
</dbReference>
<dbReference type="SUPFAM" id="SSF51735">
    <property type="entry name" value="NAD(P)-binding Rossmann-fold domains"/>
    <property type="match status" value="1"/>
</dbReference>
<reference evidence="2 3" key="1">
    <citation type="submission" date="2019-11" db="EMBL/GenBank/DDBJ databases">
        <title>Draft genome of Amycolatopsis RM579.</title>
        <authorList>
            <person name="Duangmal K."/>
            <person name="Mingma R."/>
        </authorList>
    </citation>
    <scope>NUCLEOTIDE SEQUENCE [LARGE SCALE GENOMIC DNA]</scope>
    <source>
        <strain evidence="2 3">RM579</strain>
    </source>
</reference>
<organism evidence="2 3">
    <name type="scientific">Amycolatopsis pithecellobii</name>
    <dbReference type="NCBI Taxonomy" id="664692"/>
    <lineage>
        <taxon>Bacteria</taxon>
        <taxon>Bacillati</taxon>
        <taxon>Actinomycetota</taxon>
        <taxon>Actinomycetes</taxon>
        <taxon>Pseudonocardiales</taxon>
        <taxon>Pseudonocardiaceae</taxon>
        <taxon>Amycolatopsis</taxon>
    </lineage>
</organism>
<evidence type="ECO:0000313" key="3">
    <source>
        <dbReference type="Proteomes" id="UP000440096"/>
    </source>
</evidence>
<protein>
    <submittedName>
        <fullName evidence="2">NAD(P)H-binding protein</fullName>
    </submittedName>
</protein>